<accession>X1QJF2</accession>
<sequence length="127" mass="14877">EEKPVVEIKEEVKEETPIQVIEEITEKVKETPIQEKTPLIETPKLPENVEKLVKFMDETGGTVSDYVELNKDYSSLDDNQILKEFYKKTKPHLDNDDIGLLLEDYQFDEDLDEAKDIRRKKLAYVSF</sequence>
<dbReference type="AlphaFoldDB" id="X1QJF2"/>
<reference evidence="1" key="1">
    <citation type="journal article" date="2014" name="Front. Microbiol.">
        <title>High frequency of phylogenetically diverse reductive dehalogenase-homologous genes in deep subseafloor sedimentary metagenomes.</title>
        <authorList>
            <person name="Kawai M."/>
            <person name="Futagami T."/>
            <person name="Toyoda A."/>
            <person name="Takaki Y."/>
            <person name="Nishi S."/>
            <person name="Hori S."/>
            <person name="Arai W."/>
            <person name="Tsubouchi T."/>
            <person name="Morono Y."/>
            <person name="Uchiyama I."/>
            <person name="Ito T."/>
            <person name="Fujiyama A."/>
            <person name="Inagaki F."/>
            <person name="Takami H."/>
        </authorList>
    </citation>
    <scope>NUCLEOTIDE SEQUENCE</scope>
    <source>
        <strain evidence="1">Expedition CK06-06</strain>
    </source>
</reference>
<feature type="non-terminal residue" evidence="1">
    <location>
        <position position="1"/>
    </location>
</feature>
<organism evidence="1">
    <name type="scientific">marine sediment metagenome</name>
    <dbReference type="NCBI Taxonomy" id="412755"/>
    <lineage>
        <taxon>unclassified sequences</taxon>
        <taxon>metagenomes</taxon>
        <taxon>ecological metagenomes</taxon>
    </lineage>
</organism>
<gene>
    <name evidence="1" type="ORF">S06H3_52675</name>
</gene>
<comment type="caution">
    <text evidence="1">The sequence shown here is derived from an EMBL/GenBank/DDBJ whole genome shotgun (WGS) entry which is preliminary data.</text>
</comment>
<dbReference type="EMBL" id="BARV01033520">
    <property type="protein sequence ID" value="GAI51130.1"/>
    <property type="molecule type" value="Genomic_DNA"/>
</dbReference>
<evidence type="ECO:0000313" key="1">
    <source>
        <dbReference type="EMBL" id="GAI51130.1"/>
    </source>
</evidence>
<protein>
    <submittedName>
        <fullName evidence="1">Uncharacterized protein</fullName>
    </submittedName>
</protein>
<name>X1QJF2_9ZZZZ</name>
<proteinExistence type="predicted"/>